<dbReference type="InterPro" id="IPR053171">
    <property type="entry name" value="Viral_Tip_Attach_Protein"/>
</dbReference>
<dbReference type="PANTHER" id="PTHR36251">
    <property type="entry name" value="FELS-1 PROPHAGE HOST SPECIFICITY PROTEIN-RELATED"/>
    <property type="match status" value="1"/>
</dbReference>
<dbReference type="Pfam" id="PF13550">
    <property type="entry name" value="Phage-tail_3"/>
    <property type="match status" value="1"/>
</dbReference>
<dbReference type="InterPro" id="IPR032876">
    <property type="entry name" value="J_dom"/>
</dbReference>
<feature type="domain" description="Tip attachment protein J central straight fiber" evidence="1">
    <location>
        <begin position="1182"/>
        <end position="1299"/>
    </location>
</feature>
<name>A0A8S5UVQ0_9CAUD</name>
<reference evidence="4" key="1">
    <citation type="journal article" date="2021" name="Proc. Natl. Acad. Sci. U.S.A.">
        <title>A Catalog of Tens of Thousands of Viruses from Human Metagenomes Reveals Hidden Associations with Chronic Diseases.</title>
        <authorList>
            <person name="Tisza M.J."/>
            <person name="Buck C.B."/>
        </authorList>
    </citation>
    <scope>NUCLEOTIDE SEQUENCE</scope>
    <source>
        <strain evidence="4">CtpKu3</strain>
    </source>
</reference>
<accession>A0A8S5UVQ0</accession>
<sequence>MGKGGGGAHTPVEAKETSLSKQLVKFVEILSDGEVAGLANGMKSVYLDNTPVQNSNNSYNFKNFSLQGRVGSQVQGVLGGFNTSEKEVSVGAQVKNNLPITRTITDSKVSRLRFTIGVQSLSNIEENGDIKETEVNLAITIGGTVYPVTIFGKYSSQYLQQHTFKNLPPAPFTIKVERLTADSNSQRLQNNTVWSSYTEVIDTEFTYPNTALIGVKFDSEYFGNIPNRTYDLLGIKVKIPSNYNPKTRQYSGVWDGTFKIDWTDNPAWVLFDIVTNKRYGLGNRLGEFGADKWTLYQVAQYCDQLVPDGFGGREPRFTCNAWLTEQRSAYDVINDICSIFRAMPVWNGQQLTVVMDRPADPVWTYTNANVENGEFNYTFSAKKARHNAIQVEYADKDNSYERAIEYVSDDESIRKNGLNVKKITAFGCTSRGQAHRTGLWLLQTEKLETKTVTFTVGAEGLMHVPGDIIKVADTYYAGTNIGGRVLAINGKKVTLDREISVNGNSYFSYINQNAKHQDIKIISVKGSEVTLDQAPTGLEAYGVWSLSTQQVTSQLFKALSVKEDAKGKYTITALQHEPQKEAIVDNGAKFEPKSTSILNAPQISNIGVITNPDGSVSFATDITGGNGLVKYDIKIYKDGALYDVRLGQSSPNISFDDLENGEYTVVIQIKNEKGQLLGERTQTFTIDKPPAPTGVIVTGGLGNITIEWDWIDEATSTEIFVSETDDIKTAKRLAKVNSRTYTHEVGAKQVRYYWLRHTRGVNIGPFNQRTGIRGESSVDIDAELEILNKKLSQNIADEVIDTALPARKLELTKTVSELNTSKFIGHNQVYNTMDGKLYVWNGREYTTKVQASDLSGKVNKSQLDNALIGEINSAKSTADTANSVAQQAKSETASLSAQIQSEANARGTAITQLQNVDKQQAQQITALTAKAESALSGLEAEKTARANGDKAEAKVRETLTAKVNNAESAINEIKSTKASKNEVASLAQSSLQAIWKNDAKAELDKLQVGGRNLIIDSGTPITSSDYGQRYKITEAPAVGDDVVVTLYGEVGADRTGIGVFNSRGYGELLTLEKVADGVYQGKGKWKLANGGQNEGIYADNTHLNLYFYPSSANSNYTINKVKFERGTVATDWTPAPEDAESSIANVSAELTNHQKVTAEKDKSQAQQITALSSSVASAKAEVQSVSRTVADVNGKLSATHTIKTQAISGGKTAIAGISLGANREESSVIVMADKFQVVPNSNGTPKPIFKVQNGKAVVAGDLIADGEVTASKLAANSVTTGALQAGAIRAEHIATTQITGEKLALGLGGNLLKNPLFTGNSEGWHGFVFHNEEIRKYWTAGSVGVQYENLRYNTNQNYRPRDSRYKDETFSLARWTVNGFSQLATDSKNNQLWVDNARVFANVIAGKTYIFSAYVGCHHCGGYLIAEEYSADSKNYVRWIAGSGLFGERDRILLNDGEACAEASSSHFANGLNTSGAHRAFVKFTAPSSGVVCLIFRIARFGNKQAYQDCYMARAMLEEVNPNQNAPSPWRETSITSIDGGSIVTNSITTKQLGADSVTANNIAAGAIAAKHIAANSINSNHIVTRSLTSDKLNVDSLSAISSNIGRITAGDITGTNIHGNTISGGEIRGSNINGGTIRGVIIEGSTIRGVNIEGQTIKADNIIGDIAKFYSVSAYRSDNRYDWDNTHLTIDLPAAPFWRKALLYPTVLPFGVYSSNNEGDGDRFSGVHIRMYLNDQRRAFNYTNTTPEKSNWNEQFIMLTTMMDLEPNRAHRIRIRLRASDRHININGTTFTFMVARS</sequence>
<evidence type="ECO:0000259" key="1">
    <source>
        <dbReference type="Pfam" id="PF09327"/>
    </source>
</evidence>
<dbReference type="InterPro" id="IPR055385">
    <property type="entry name" value="GpJ_HDII-ins2"/>
</dbReference>
<dbReference type="PANTHER" id="PTHR36251:SF2">
    <property type="entry name" value="GIFSY-2 PROPHAGE HOST SPECIFICITY PROTEIN J, PHAGE LAMBDA"/>
    <property type="match status" value="1"/>
</dbReference>
<dbReference type="Pfam" id="PF09327">
    <property type="entry name" value="Phage_Tail_Tip"/>
    <property type="match status" value="1"/>
</dbReference>
<dbReference type="InterPro" id="IPR015406">
    <property type="entry name" value="GpJ_CSF"/>
</dbReference>
<dbReference type="EMBL" id="BK016151">
    <property type="protein sequence ID" value="DAF98557.1"/>
    <property type="molecule type" value="Genomic_DNA"/>
</dbReference>
<evidence type="ECO:0000313" key="4">
    <source>
        <dbReference type="EMBL" id="DAF98557.1"/>
    </source>
</evidence>
<dbReference type="Pfam" id="PF24801">
    <property type="entry name" value="FNIII-A_GpJ"/>
    <property type="match status" value="1"/>
</dbReference>
<evidence type="ECO:0000259" key="3">
    <source>
        <dbReference type="Pfam" id="PF24801"/>
    </source>
</evidence>
<proteinExistence type="predicted"/>
<protein>
    <submittedName>
        <fullName evidence="4">Tail protein</fullName>
    </submittedName>
</protein>
<organism evidence="4">
    <name type="scientific">Myoviridae sp. ctpKu3</name>
    <dbReference type="NCBI Taxonomy" id="2825175"/>
    <lineage>
        <taxon>Viruses</taxon>
        <taxon>Duplodnaviria</taxon>
        <taxon>Heunggongvirae</taxon>
        <taxon>Uroviricota</taxon>
        <taxon>Caudoviricetes</taxon>
    </lineage>
</organism>
<evidence type="ECO:0000259" key="2">
    <source>
        <dbReference type="Pfam" id="PF13550"/>
    </source>
</evidence>
<feature type="domain" description="Tip attachment protein J HDII-ins2" evidence="3">
    <location>
        <begin position="84"/>
        <end position="203"/>
    </location>
</feature>
<feature type="domain" description="Tip attachment protein J" evidence="2">
    <location>
        <begin position="324"/>
        <end position="488"/>
    </location>
</feature>